<dbReference type="RefSeq" id="WP_188863018.1">
    <property type="nucleotide sequence ID" value="NZ_BMLT01000021.1"/>
</dbReference>
<evidence type="ECO:0000313" key="1">
    <source>
        <dbReference type="EMBL" id="GGO89166.1"/>
    </source>
</evidence>
<evidence type="ECO:0000313" key="2">
    <source>
        <dbReference type="Proteomes" id="UP000599578"/>
    </source>
</evidence>
<proteinExistence type="predicted"/>
<dbReference type="EMBL" id="BMLT01000021">
    <property type="protein sequence ID" value="GGO89166.1"/>
    <property type="molecule type" value="Genomic_DNA"/>
</dbReference>
<gene>
    <name evidence="1" type="ORF">GCM10011348_46280</name>
</gene>
<reference evidence="1 2" key="1">
    <citation type="journal article" date="2014" name="Int. J. Syst. Evol. Microbiol.">
        <title>Complete genome sequence of Corynebacterium casei LMG S-19264T (=DSM 44701T), isolated from a smear-ripened cheese.</title>
        <authorList>
            <consortium name="US DOE Joint Genome Institute (JGI-PGF)"/>
            <person name="Walter F."/>
            <person name="Albersmeier A."/>
            <person name="Kalinowski J."/>
            <person name="Ruckert C."/>
        </authorList>
    </citation>
    <scope>NUCLEOTIDE SEQUENCE [LARGE SCALE GENOMIC DNA]</scope>
    <source>
        <strain evidence="1 2">CGMCC 1.7286</strain>
    </source>
</reference>
<accession>A0A918DYM2</accession>
<dbReference type="Proteomes" id="UP000599578">
    <property type="component" value="Unassembled WGS sequence"/>
</dbReference>
<dbReference type="AlphaFoldDB" id="A0A918DYM2"/>
<comment type="caution">
    <text evidence="1">The sequence shown here is derived from an EMBL/GenBank/DDBJ whole genome shotgun (WGS) entry which is preliminary data.</text>
</comment>
<sequence>MNNADMPAMPMDVDHIEYAEQCRPIRGFTKREAIAMHLHATLLSATDADGAWSGVDAGAAECAVREADALLAELEKPA</sequence>
<organism evidence="1 2">
    <name type="scientific">Marinobacterium nitratireducens</name>
    <dbReference type="NCBI Taxonomy" id="518897"/>
    <lineage>
        <taxon>Bacteria</taxon>
        <taxon>Pseudomonadati</taxon>
        <taxon>Pseudomonadota</taxon>
        <taxon>Gammaproteobacteria</taxon>
        <taxon>Oceanospirillales</taxon>
        <taxon>Oceanospirillaceae</taxon>
        <taxon>Marinobacterium</taxon>
    </lineage>
</organism>
<keyword evidence="2" id="KW-1185">Reference proteome</keyword>
<name>A0A918DYM2_9GAMM</name>
<protein>
    <submittedName>
        <fullName evidence="1">Uncharacterized protein</fullName>
    </submittedName>
</protein>